<evidence type="ECO:0000256" key="2">
    <source>
        <dbReference type="ARBA" id="ARBA00005810"/>
    </source>
</evidence>
<evidence type="ECO:0000313" key="15">
    <source>
        <dbReference type="EMBL" id="TPN85990.1"/>
    </source>
</evidence>
<evidence type="ECO:0000256" key="9">
    <source>
        <dbReference type="ARBA" id="ARBA00022909"/>
    </source>
</evidence>
<dbReference type="NCBIfam" id="TIGR01498">
    <property type="entry name" value="folK"/>
    <property type="match status" value="1"/>
</dbReference>
<evidence type="ECO:0000256" key="3">
    <source>
        <dbReference type="ARBA" id="ARBA00013253"/>
    </source>
</evidence>
<evidence type="ECO:0000256" key="10">
    <source>
        <dbReference type="ARBA" id="ARBA00029409"/>
    </source>
</evidence>
<comment type="pathway">
    <text evidence="1">Cofactor biosynthesis; tetrahydrofolate biosynthesis; 2-amino-4-hydroxy-6-hydroxymethyl-7,8-dihydropteridine diphosphate from 7,8-dihydroneopterin triphosphate: step 4/4.</text>
</comment>
<dbReference type="InterPro" id="IPR035907">
    <property type="entry name" value="Hppk_sf"/>
</dbReference>
<reference evidence="15 16" key="1">
    <citation type="submission" date="2019-06" db="EMBL/GenBank/DDBJ databases">
        <authorList>
            <person name="Meng X."/>
        </authorList>
    </citation>
    <scope>NUCLEOTIDE SEQUENCE [LARGE SCALE GENOMIC DNA]</scope>
    <source>
        <strain evidence="15 16">M625</strain>
    </source>
</reference>
<dbReference type="InterPro" id="IPR027417">
    <property type="entry name" value="P-loop_NTPase"/>
</dbReference>
<keyword evidence="16" id="KW-1185">Reference proteome</keyword>
<dbReference type="GO" id="GO:0003848">
    <property type="term" value="F:2-amino-4-hydroxy-6-hydroxymethyldihydropteridine diphosphokinase activity"/>
    <property type="evidence" value="ECO:0007669"/>
    <property type="project" value="UniProtKB-EC"/>
</dbReference>
<evidence type="ECO:0000256" key="12">
    <source>
        <dbReference type="ARBA" id="ARBA00033413"/>
    </source>
</evidence>
<dbReference type="GO" id="GO:0005524">
    <property type="term" value="F:ATP binding"/>
    <property type="evidence" value="ECO:0007669"/>
    <property type="project" value="UniProtKB-KW"/>
</dbReference>
<dbReference type="PANTHER" id="PTHR43071">
    <property type="entry name" value="2-AMINO-4-HYDROXY-6-HYDROXYMETHYLDIHYDROPTERIDINE PYROPHOSPHOKINASE"/>
    <property type="match status" value="1"/>
</dbReference>
<name>A0A504JHP3_9FLAO</name>
<comment type="similarity">
    <text evidence="2">Belongs to the HPPK family.</text>
</comment>
<comment type="function">
    <text evidence="10">Catalyzes the transfer of pyrophosphate from adenosine triphosphate (ATP) to 6-hydroxymethyl-7,8-dihydropterin, an enzymatic step in folate biosynthesis pathway.</text>
</comment>
<evidence type="ECO:0000256" key="7">
    <source>
        <dbReference type="ARBA" id="ARBA00022777"/>
    </source>
</evidence>
<evidence type="ECO:0000256" key="5">
    <source>
        <dbReference type="ARBA" id="ARBA00022679"/>
    </source>
</evidence>
<keyword evidence="5 15" id="KW-0808">Transferase</keyword>
<dbReference type="OrthoDB" id="9776634at2"/>
<evidence type="ECO:0000259" key="13">
    <source>
        <dbReference type="Pfam" id="PF01288"/>
    </source>
</evidence>
<dbReference type="SUPFAM" id="SSF55083">
    <property type="entry name" value="6-hydroxymethyl-7,8-dihydropterin pyrophosphokinase, HPPK"/>
    <property type="match status" value="1"/>
</dbReference>
<dbReference type="RefSeq" id="WP_140593146.1">
    <property type="nucleotide sequence ID" value="NZ_VFWZ01000003.1"/>
</dbReference>
<dbReference type="GO" id="GO:0046656">
    <property type="term" value="P:folic acid biosynthetic process"/>
    <property type="evidence" value="ECO:0007669"/>
    <property type="project" value="UniProtKB-KW"/>
</dbReference>
<keyword evidence="6" id="KW-0547">Nucleotide-binding</keyword>
<dbReference type="SUPFAM" id="SSF52540">
    <property type="entry name" value="P-loop containing nucleoside triphosphate hydrolases"/>
    <property type="match status" value="1"/>
</dbReference>
<dbReference type="EC" id="2.7.6.3" evidence="3"/>
<evidence type="ECO:0000256" key="4">
    <source>
        <dbReference type="ARBA" id="ARBA00016218"/>
    </source>
</evidence>
<evidence type="ECO:0000256" key="1">
    <source>
        <dbReference type="ARBA" id="ARBA00005051"/>
    </source>
</evidence>
<keyword evidence="7 15" id="KW-0418">Kinase</keyword>
<evidence type="ECO:0000256" key="11">
    <source>
        <dbReference type="ARBA" id="ARBA00029766"/>
    </source>
</evidence>
<gene>
    <name evidence="15" type="primary">folK</name>
    <name evidence="15" type="ORF">FHK87_11980</name>
</gene>
<evidence type="ECO:0000256" key="6">
    <source>
        <dbReference type="ARBA" id="ARBA00022741"/>
    </source>
</evidence>
<dbReference type="GO" id="GO:0016301">
    <property type="term" value="F:kinase activity"/>
    <property type="evidence" value="ECO:0007669"/>
    <property type="project" value="UniProtKB-KW"/>
</dbReference>
<dbReference type="InterPro" id="IPR000550">
    <property type="entry name" value="Hppk"/>
</dbReference>
<accession>A0A504JHP3</accession>
<keyword evidence="9" id="KW-0289">Folate biosynthesis</keyword>
<keyword evidence="8" id="KW-0067">ATP-binding</keyword>
<evidence type="ECO:0000256" key="8">
    <source>
        <dbReference type="ARBA" id="ARBA00022840"/>
    </source>
</evidence>
<dbReference type="GO" id="GO:0046654">
    <property type="term" value="P:tetrahydrofolate biosynthetic process"/>
    <property type="evidence" value="ECO:0007669"/>
    <property type="project" value="UniProtKB-UniPathway"/>
</dbReference>
<proteinExistence type="inferred from homology"/>
<dbReference type="Pfam" id="PF01712">
    <property type="entry name" value="dNK"/>
    <property type="match status" value="1"/>
</dbReference>
<feature type="domain" description="7,8-dihydro-6-hydroxymethylpterin-pyrophosphokinase" evidence="13">
    <location>
        <begin position="9"/>
        <end position="135"/>
    </location>
</feature>
<dbReference type="InterPro" id="IPR031314">
    <property type="entry name" value="DNK_dom"/>
</dbReference>
<evidence type="ECO:0000259" key="14">
    <source>
        <dbReference type="Pfam" id="PF01712"/>
    </source>
</evidence>
<dbReference type="PANTHER" id="PTHR43071:SF1">
    <property type="entry name" value="2-AMINO-4-HYDROXY-6-HYDROXYMETHYLDIHYDROPTERIDINE PYROPHOSPHOKINASE"/>
    <property type="match status" value="1"/>
</dbReference>
<dbReference type="CDD" id="cd00483">
    <property type="entry name" value="HPPK"/>
    <property type="match status" value="1"/>
</dbReference>
<dbReference type="Gene3D" id="3.30.70.560">
    <property type="entry name" value="7,8-Dihydro-6-hydroxymethylpterin-pyrophosphokinase HPPK"/>
    <property type="match status" value="1"/>
</dbReference>
<sequence length="374" mass="43414">MKTSRSIHISLGSNKGDRLALLQKAVDEIYISIGDVVSISSIYQTPAWGFDSDDFYNACIAIDTYETEAVVLDKLLKIETQLGRNRTSTEGYEARTIDLDIILSSDEVIETSILTVPHPAMQDRKFVLQPLANIARDIMHPVLQQTVNELLNQTNDTSVITLLEAQLVNPKDRYHLSKYQYLTIEGNIGAGKTSLAKYMAKEYNAKLILERFADNPFLPKFYEDMERYAFPLEMSFLADRYQRLQDDIAQFDLFKDFVVSDYDVFKSLIFAKVTLQPDEFTLYKKVFDLMYRNLTKPGLYVYLYQNTERLLENIKKRGRTYEQKIPPEYLEKINKGYLQFMKAQKEFEVKIIDVSTKDFVANREDYISILKEIN</sequence>
<comment type="caution">
    <text evidence="15">The sequence shown here is derived from an EMBL/GenBank/DDBJ whole genome shotgun (WGS) entry which is preliminary data.</text>
</comment>
<feature type="domain" description="Deoxynucleoside kinase" evidence="14">
    <location>
        <begin position="182"/>
        <end position="374"/>
    </location>
</feature>
<dbReference type="Gene3D" id="3.40.50.300">
    <property type="entry name" value="P-loop containing nucleotide triphosphate hydrolases"/>
    <property type="match status" value="1"/>
</dbReference>
<dbReference type="UniPathway" id="UPA00077">
    <property type="reaction ID" value="UER00155"/>
</dbReference>
<evidence type="ECO:0000313" key="16">
    <source>
        <dbReference type="Proteomes" id="UP000315540"/>
    </source>
</evidence>
<dbReference type="EMBL" id="VFWZ01000003">
    <property type="protein sequence ID" value="TPN85990.1"/>
    <property type="molecule type" value="Genomic_DNA"/>
</dbReference>
<organism evidence="15 16">
    <name type="scientific">Aquimarina algicola</name>
    <dbReference type="NCBI Taxonomy" id="2589995"/>
    <lineage>
        <taxon>Bacteria</taxon>
        <taxon>Pseudomonadati</taxon>
        <taxon>Bacteroidota</taxon>
        <taxon>Flavobacteriia</taxon>
        <taxon>Flavobacteriales</taxon>
        <taxon>Flavobacteriaceae</taxon>
        <taxon>Aquimarina</taxon>
    </lineage>
</organism>
<dbReference type="CDD" id="cd01673">
    <property type="entry name" value="dNK"/>
    <property type="match status" value="1"/>
</dbReference>
<dbReference type="AlphaFoldDB" id="A0A504JHP3"/>
<dbReference type="Pfam" id="PF01288">
    <property type="entry name" value="HPPK"/>
    <property type="match status" value="1"/>
</dbReference>
<protein>
    <recommendedName>
        <fullName evidence="4">2-amino-4-hydroxy-6-hydroxymethyldihydropteridine pyrophosphokinase</fullName>
        <ecNumber evidence="3">2.7.6.3</ecNumber>
    </recommendedName>
    <alternativeName>
        <fullName evidence="11">6-hydroxymethyl-7,8-dihydropterin pyrophosphokinase</fullName>
    </alternativeName>
    <alternativeName>
        <fullName evidence="12">7,8-dihydro-6-hydroxymethylpterin-pyrophosphokinase</fullName>
    </alternativeName>
</protein>
<dbReference type="Proteomes" id="UP000315540">
    <property type="component" value="Unassembled WGS sequence"/>
</dbReference>